<gene>
    <name evidence="8" type="ORF">C8N45_11235</name>
</gene>
<feature type="domain" description="FlgD/Vpr Ig-like" evidence="7">
    <location>
        <begin position="109"/>
        <end position="175"/>
    </location>
</feature>
<dbReference type="Gene3D" id="2.30.30.910">
    <property type="match status" value="1"/>
</dbReference>
<evidence type="ECO:0000256" key="4">
    <source>
        <dbReference type="ARBA" id="ARBA00024746"/>
    </source>
</evidence>
<proteinExistence type="inferred from homology"/>
<sequence length="223" mass="23557">MEVSQTNRLASPPPVPAAQAADAKGEISSDFETFLRMLTVQMQNQDPLNPVESSDFAVQLATFSGVEQAVLTNDLLKQMTAQVNGSSLADMANWVGKEARAPAAANFIGDPITITPNPQSNADRAEIIVRNASGVEVERFPVPVAAGPVTWDGLADSGFPHPLGLYTFEVASMSGEELLDQSQVEIYSTVTEVRSQGGQTVLILEGGSEIGTDQVTALRAPTA</sequence>
<name>A0A2T6KAI6_9RHOB</name>
<dbReference type="Pfam" id="PF03963">
    <property type="entry name" value="FlgD"/>
    <property type="match status" value="1"/>
</dbReference>
<keyword evidence="8" id="KW-0966">Cell projection</keyword>
<evidence type="ECO:0000313" key="9">
    <source>
        <dbReference type="Proteomes" id="UP000244523"/>
    </source>
</evidence>
<dbReference type="Proteomes" id="UP000244523">
    <property type="component" value="Unassembled WGS sequence"/>
</dbReference>
<evidence type="ECO:0000256" key="2">
    <source>
        <dbReference type="ARBA" id="ARBA00016013"/>
    </source>
</evidence>
<dbReference type="InterPro" id="IPR005648">
    <property type="entry name" value="FlgD"/>
</dbReference>
<feature type="region of interest" description="Disordered" evidence="6">
    <location>
        <begin position="1"/>
        <end position="23"/>
    </location>
</feature>
<comment type="similarity">
    <text evidence="1 5">Belongs to the FlgD family.</text>
</comment>
<dbReference type="NCBIfam" id="NF009453">
    <property type="entry name" value="PRK12813.1"/>
    <property type="match status" value="1"/>
</dbReference>
<protein>
    <recommendedName>
        <fullName evidence="2 5">Basal-body rod modification protein FlgD</fullName>
    </recommendedName>
</protein>
<evidence type="ECO:0000256" key="5">
    <source>
        <dbReference type="RuleBase" id="RU362076"/>
    </source>
</evidence>
<dbReference type="RefSeq" id="WP_108387592.1">
    <property type="nucleotide sequence ID" value="NZ_QBUD01000012.1"/>
</dbReference>
<dbReference type="Pfam" id="PF13860">
    <property type="entry name" value="FlgD_ig"/>
    <property type="match status" value="1"/>
</dbReference>
<comment type="caution">
    <text evidence="8">The sequence shown here is derived from an EMBL/GenBank/DDBJ whole genome shotgun (WGS) entry which is preliminary data.</text>
</comment>
<keyword evidence="8" id="KW-0969">Cilium</keyword>
<evidence type="ECO:0000256" key="6">
    <source>
        <dbReference type="SAM" id="MobiDB-lite"/>
    </source>
</evidence>
<organism evidence="8 9">
    <name type="scientific">Yoonia sediminilitoris</name>
    <dbReference type="NCBI Taxonomy" id="1286148"/>
    <lineage>
        <taxon>Bacteria</taxon>
        <taxon>Pseudomonadati</taxon>
        <taxon>Pseudomonadota</taxon>
        <taxon>Alphaproteobacteria</taxon>
        <taxon>Rhodobacterales</taxon>
        <taxon>Paracoccaceae</taxon>
        <taxon>Yoonia</taxon>
    </lineage>
</organism>
<dbReference type="GO" id="GO:0044781">
    <property type="term" value="P:bacterial-type flagellum organization"/>
    <property type="evidence" value="ECO:0007669"/>
    <property type="project" value="UniProtKB-UniRule"/>
</dbReference>
<evidence type="ECO:0000256" key="3">
    <source>
        <dbReference type="ARBA" id="ARBA00022795"/>
    </source>
</evidence>
<keyword evidence="3 5" id="KW-1005">Bacterial flagellum biogenesis</keyword>
<evidence type="ECO:0000256" key="1">
    <source>
        <dbReference type="ARBA" id="ARBA00010577"/>
    </source>
</evidence>
<dbReference type="EMBL" id="QBUD01000012">
    <property type="protein sequence ID" value="PUB11792.1"/>
    <property type="molecule type" value="Genomic_DNA"/>
</dbReference>
<comment type="function">
    <text evidence="4 5">Required for flagellar hook formation. May act as a scaffolding protein.</text>
</comment>
<dbReference type="AlphaFoldDB" id="A0A2T6KAI6"/>
<accession>A0A2T6KAI6</accession>
<keyword evidence="8" id="KW-0282">Flagellum</keyword>
<evidence type="ECO:0000259" key="7">
    <source>
        <dbReference type="Pfam" id="PF13860"/>
    </source>
</evidence>
<dbReference type="InterPro" id="IPR025965">
    <property type="entry name" value="FlgD/Vpr_Ig-like"/>
</dbReference>
<dbReference type="OrthoDB" id="9785233at2"/>
<keyword evidence="9" id="KW-1185">Reference proteome</keyword>
<reference evidence="8 9" key="1">
    <citation type="submission" date="2018-04" db="EMBL/GenBank/DDBJ databases">
        <title>Genomic Encyclopedia of Archaeal and Bacterial Type Strains, Phase II (KMG-II): from individual species to whole genera.</title>
        <authorList>
            <person name="Goeker M."/>
        </authorList>
    </citation>
    <scope>NUCLEOTIDE SEQUENCE [LARGE SCALE GENOMIC DNA]</scope>
    <source>
        <strain evidence="8 9">DSM 29955</strain>
    </source>
</reference>
<evidence type="ECO:0000313" key="8">
    <source>
        <dbReference type="EMBL" id="PUB11792.1"/>
    </source>
</evidence>
<dbReference type="Gene3D" id="2.60.40.4070">
    <property type="match status" value="1"/>
</dbReference>